<evidence type="ECO:0000313" key="2">
    <source>
        <dbReference type="EMBL" id="KZO89757.1"/>
    </source>
</evidence>
<accession>A0A167FR18</accession>
<name>A0A167FR18_CALVF</name>
<reference evidence="2 3" key="1">
    <citation type="journal article" date="2016" name="Mol. Biol. Evol.">
        <title>Comparative Genomics of Early-Diverging Mushroom-Forming Fungi Provides Insights into the Origins of Lignocellulose Decay Capabilities.</title>
        <authorList>
            <person name="Nagy L.G."/>
            <person name="Riley R."/>
            <person name="Tritt A."/>
            <person name="Adam C."/>
            <person name="Daum C."/>
            <person name="Floudas D."/>
            <person name="Sun H."/>
            <person name="Yadav J.S."/>
            <person name="Pangilinan J."/>
            <person name="Larsson K.H."/>
            <person name="Matsuura K."/>
            <person name="Barry K."/>
            <person name="Labutti K."/>
            <person name="Kuo R."/>
            <person name="Ohm R.A."/>
            <person name="Bhattacharya S.S."/>
            <person name="Shirouzu T."/>
            <person name="Yoshinaga Y."/>
            <person name="Martin F.M."/>
            <person name="Grigoriev I.V."/>
            <person name="Hibbett D.S."/>
        </authorList>
    </citation>
    <scope>NUCLEOTIDE SEQUENCE [LARGE SCALE GENOMIC DNA]</scope>
    <source>
        <strain evidence="2 3">TUFC12733</strain>
    </source>
</reference>
<sequence>MASSNRETWYSLFPLGRAPSKDEVATWLQNTPADEVRQWRIDIVSALESDETLWDTSGVSGFYMEAMGPLFQNEWLSRQSAARATPGRSLETWPDPLTEIVDPKGPGLRSVLEEWEPLPRREDRALCLQEGDEGKDYASWQLWALYTRMEESGAPGVPVQDEGARIMTLEQSSVKWTTAQMFKYQTGLNTYGSPPYLKNENPCHHCVSSLKAHNGKPRICFGGSSTASPPLACIPCNVMFNKSCWDHERPGAPVLAADSPRPEMSATPGGETAGLQTKRCSDYRSAMVVQGELLERQEKIARAVRRNHEVLTRTRTVKGEVILYVPETSGGKERKARTAGALRAEADTVLQKRAREDGEDEDDEEEEDEQTQDEEQEQQSEANTRRPRKTVPDKRPQRKSARTIPHTRSRDAGAKK</sequence>
<feature type="region of interest" description="Disordered" evidence="1">
    <location>
        <begin position="329"/>
        <end position="416"/>
    </location>
</feature>
<feature type="compositionally biased region" description="Basic residues" evidence="1">
    <location>
        <begin position="396"/>
        <end position="407"/>
    </location>
</feature>
<evidence type="ECO:0000313" key="3">
    <source>
        <dbReference type="Proteomes" id="UP000076738"/>
    </source>
</evidence>
<feature type="region of interest" description="Disordered" evidence="1">
    <location>
        <begin position="255"/>
        <end position="275"/>
    </location>
</feature>
<organism evidence="2 3">
    <name type="scientific">Calocera viscosa (strain TUFC12733)</name>
    <dbReference type="NCBI Taxonomy" id="1330018"/>
    <lineage>
        <taxon>Eukaryota</taxon>
        <taxon>Fungi</taxon>
        <taxon>Dikarya</taxon>
        <taxon>Basidiomycota</taxon>
        <taxon>Agaricomycotina</taxon>
        <taxon>Dacrymycetes</taxon>
        <taxon>Dacrymycetales</taxon>
        <taxon>Dacrymycetaceae</taxon>
        <taxon>Calocera</taxon>
    </lineage>
</organism>
<proteinExistence type="predicted"/>
<dbReference type="Proteomes" id="UP000076738">
    <property type="component" value="Unassembled WGS sequence"/>
</dbReference>
<feature type="compositionally biased region" description="Acidic residues" evidence="1">
    <location>
        <begin position="357"/>
        <end position="378"/>
    </location>
</feature>
<gene>
    <name evidence="2" type="ORF">CALVIDRAFT_559039</name>
</gene>
<dbReference type="AlphaFoldDB" id="A0A167FR18"/>
<protein>
    <submittedName>
        <fullName evidence="2">Uncharacterized protein</fullName>
    </submittedName>
</protein>
<dbReference type="EMBL" id="KV417366">
    <property type="protein sequence ID" value="KZO89757.1"/>
    <property type="molecule type" value="Genomic_DNA"/>
</dbReference>
<evidence type="ECO:0000256" key="1">
    <source>
        <dbReference type="SAM" id="MobiDB-lite"/>
    </source>
</evidence>
<keyword evidence="3" id="KW-1185">Reference proteome</keyword>